<dbReference type="Pfam" id="PF13568">
    <property type="entry name" value="OMP_b-brl_2"/>
    <property type="match status" value="1"/>
</dbReference>
<evidence type="ECO:0000259" key="1">
    <source>
        <dbReference type="Pfam" id="PF13568"/>
    </source>
</evidence>
<keyword evidence="3" id="KW-1185">Reference proteome</keyword>
<evidence type="ECO:0000313" key="2">
    <source>
        <dbReference type="EMBL" id="AZA90084.1"/>
    </source>
</evidence>
<gene>
    <name evidence="2" type="ORF">EG343_05340</name>
</gene>
<organism evidence="2 3">
    <name type="scientific">Chryseobacterium nakagawai</name>
    <dbReference type="NCBI Taxonomy" id="1241982"/>
    <lineage>
        <taxon>Bacteria</taxon>
        <taxon>Pseudomonadati</taxon>
        <taxon>Bacteroidota</taxon>
        <taxon>Flavobacteriia</taxon>
        <taxon>Flavobacteriales</taxon>
        <taxon>Weeksellaceae</taxon>
        <taxon>Chryseobacterium group</taxon>
        <taxon>Chryseobacterium</taxon>
    </lineage>
</organism>
<proteinExistence type="predicted"/>
<name>A0AAD0YKD5_CHRNA</name>
<feature type="domain" description="Outer membrane protein beta-barrel" evidence="1">
    <location>
        <begin position="24"/>
        <end position="177"/>
    </location>
</feature>
<dbReference type="RefSeq" id="WP_123856651.1">
    <property type="nucleotide sequence ID" value="NZ_CP033923.1"/>
</dbReference>
<accession>A0AAD0YKD5</accession>
<dbReference type="EMBL" id="CP033923">
    <property type="protein sequence ID" value="AZA90084.1"/>
    <property type="molecule type" value="Genomic_DNA"/>
</dbReference>
<protein>
    <submittedName>
        <fullName evidence="2">PorT family protein</fullName>
    </submittedName>
</protein>
<dbReference type="Proteomes" id="UP000278288">
    <property type="component" value="Chromosome"/>
</dbReference>
<dbReference type="KEGG" id="cnk:EG343_05340"/>
<evidence type="ECO:0000313" key="3">
    <source>
        <dbReference type="Proteomes" id="UP000278288"/>
    </source>
</evidence>
<dbReference type="InterPro" id="IPR025665">
    <property type="entry name" value="Beta-barrel_OMP_2"/>
</dbReference>
<dbReference type="AlphaFoldDB" id="A0AAD0YKD5"/>
<sequence>MKKQAILSIFATGTLLMGTISVKAQKKMSLGLKGGVNSTFYKYDSESAYSKSSPELGGSVGGFLKYDFGSWFALQSDLMLHYRNSEMENKFTTEKSKLESYDLELPVYGVFQYKLGVGKLFFGIGPYLGYGISAKMGDMDMYSKNTEGKSPLKQLNYGAAAMCGYDVGHFQISASYVSQYGIGSMSTISALKRQVFGLEIGYSL</sequence>
<reference evidence="2 3" key="1">
    <citation type="submission" date="2018-11" db="EMBL/GenBank/DDBJ databases">
        <title>Proposal to divide the Flavobacteriaceae and reorganize its genera based on Amino Acid Identity values calculated from whole genome sequences.</title>
        <authorList>
            <person name="Nicholson A.C."/>
            <person name="Gulvik C.A."/>
            <person name="Whitney A.M."/>
            <person name="Humrighouse B.W."/>
            <person name="Bell M."/>
            <person name="Holmes B."/>
            <person name="Steigerwalt A.G."/>
            <person name="Villarma A."/>
            <person name="Sheth M."/>
            <person name="Batra D."/>
            <person name="Pryor J."/>
            <person name="Bernardet J.-F."/>
            <person name="Hugo C."/>
            <person name="Kampfer P."/>
            <person name="Newman J."/>
            <person name="McQuiston J.R."/>
        </authorList>
    </citation>
    <scope>NUCLEOTIDE SEQUENCE [LARGE SCALE GENOMIC DNA]</scope>
    <source>
        <strain evidence="2 3">G0041</strain>
    </source>
</reference>